<feature type="compositionally biased region" description="Polar residues" evidence="1">
    <location>
        <begin position="94"/>
        <end position="107"/>
    </location>
</feature>
<dbReference type="Proteomes" id="UP001221898">
    <property type="component" value="Unassembled WGS sequence"/>
</dbReference>
<protein>
    <submittedName>
        <fullName evidence="2">Uncharacterized protein</fullName>
    </submittedName>
</protein>
<keyword evidence="3" id="KW-1185">Reference proteome</keyword>
<proteinExistence type="predicted"/>
<sequence>MPVCGEGAPCGALPSDQTAWPLRRTGLQSEEIVAELVYSFLIPEVQKSAVRSRGGEDQPAGPHSGSATHHPWALESSYSAPAGVPEATHPTGPSGDSSLQGDSQPQS</sequence>
<evidence type="ECO:0000313" key="2">
    <source>
        <dbReference type="EMBL" id="KAJ8388575.1"/>
    </source>
</evidence>
<dbReference type="AlphaFoldDB" id="A0AAD7W9N6"/>
<gene>
    <name evidence="2" type="ORF">AAFF_G00132890</name>
</gene>
<reference evidence="2" key="1">
    <citation type="journal article" date="2023" name="Science">
        <title>Genome structures resolve the early diversification of teleost fishes.</title>
        <authorList>
            <person name="Parey E."/>
            <person name="Louis A."/>
            <person name="Montfort J."/>
            <person name="Bouchez O."/>
            <person name="Roques C."/>
            <person name="Iampietro C."/>
            <person name="Lluch J."/>
            <person name="Castinel A."/>
            <person name="Donnadieu C."/>
            <person name="Desvignes T."/>
            <person name="Floi Bucao C."/>
            <person name="Jouanno E."/>
            <person name="Wen M."/>
            <person name="Mejri S."/>
            <person name="Dirks R."/>
            <person name="Jansen H."/>
            <person name="Henkel C."/>
            <person name="Chen W.J."/>
            <person name="Zahm M."/>
            <person name="Cabau C."/>
            <person name="Klopp C."/>
            <person name="Thompson A.W."/>
            <person name="Robinson-Rechavi M."/>
            <person name="Braasch I."/>
            <person name="Lecointre G."/>
            <person name="Bobe J."/>
            <person name="Postlethwait J.H."/>
            <person name="Berthelot C."/>
            <person name="Roest Crollius H."/>
            <person name="Guiguen Y."/>
        </authorList>
    </citation>
    <scope>NUCLEOTIDE SEQUENCE</scope>
    <source>
        <strain evidence="2">NC1722</strain>
    </source>
</reference>
<evidence type="ECO:0000256" key="1">
    <source>
        <dbReference type="SAM" id="MobiDB-lite"/>
    </source>
</evidence>
<accession>A0AAD7W9N6</accession>
<comment type="caution">
    <text evidence="2">The sequence shown here is derived from an EMBL/GenBank/DDBJ whole genome shotgun (WGS) entry which is preliminary data.</text>
</comment>
<dbReference type="EMBL" id="JAINUG010000193">
    <property type="protein sequence ID" value="KAJ8388575.1"/>
    <property type="molecule type" value="Genomic_DNA"/>
</dbReference>
<evidence type="ECO:0000313" key="3">
    <source>
        <dbReference type="Proteomes" id="UP001221898"/>
    </source>
</evidence>
<organism evidence="2 3">
    <name type="scientific">Aldrovandia affinis</name>
    <dbReference type="NCBI Taxonomy" id="143900"/>
    <lineage>
        <taxon>Eukaryota</taxon>
        <taxon>Metazoa</taxon>
        <taxon>Chordata</taxon>
        <taxon>Craniata</taxon>
        <taxon>Vertebrata</taxon>
        <taxon>Euteleostomi</taxon>
        <taxon>Actinopterygii</taxon>
        <taxon>Neopterygii</taxon>
        <taxon>Teleostei</taxon>
        <taxon>Notacanthiformes</taxon>
        <taxon>Halosauridae</taxon>
        <taxon>Aldrovandia</taxon>
    </lineage>
</organism>
<name>A0AAD7W9N6_9TELE</name>
<feature type="region of interest" description="Disordered" evidence="1">
    <location>
        <begin position="49"/>
        <end position="107"/>
    </location>
</feature>